<dbReference type="PATRIC" id="fig|320778.3.peg.5043"/>
<accession>A0A0J1GY30</accession>
<keyword evidence="2 5" id="KW-0812">Transmembrane</keyword>
<evidence type="ECO:0000256" key="1">
    <source>
        <dbReference type="ARBA" id="ARBA00022475"/>
    </source>
</evidence>
<protein>
    <recommendedName>
        <fullName evidence="8">DUF1656 domain-containing protein</fullName>
    </recommendedName>
</protein>
<gene>
    <name evidence="6" type="ORF">ABT57_23585</name>
</gene>
<reference evidence="6 7" key="1">
    <citation type="submission" date="2015-05" db="EMBL/GenBank/DDBJ databases">
        <title>Photobacterium galathea sp. nov.</title>
        <authorList>
            <person name="Machado H."/>
            <person name="Gram L."/>
        </authorList>
    </citation>
    <scope>NUCLEOTIDE SEQUENCE [LARGE SCALE GENOMIC DNA]</scope>
    <source>
        <strain evidence="6 7">DSM 22954</strain>
    </source>
</reference>
<feature type="transmembrane region" description="Helical" evidence="5">
    <location>
        <begin position="55"/>
        <end position="74"/>
    </location>
</feature>
<evidence type="ECO:0000313" key="6">
    <source>
        <dbReference type="EMBL" id="KLV04553.1"/>
    </source>
</evidence>
<dbReference type="AlphaFoldDB" id="A0A0J1GY30"/>
<keyword evidence="3 5" id="KW-1133">Transmembrane helix</keyword>
<name>A0A0J1GY30_9GAMM</name>
<dbReference type="Proteomes" id="UP000035909">
    <property type="component" value="Unassembled WGS sequence"/>
</dbReference>
<keyword evidence="7" id="KW-1185">Reference proteome</keyword>
<evidence type="ECO:0000313" key="7">
    <source>
        <dbReference type="Proteomes" id="UP000035909"/>
    </source>
</evidence>
<evidence type="ECO:0000256" key="5">
    <source>
        <dbReference type="SAM" id="Phobius"/>
    </source>
</evidence>
<feature type="transmembrane region" description="Helical" evidence="5">
    <location>
        <begin position="20"/>
        <end position="43"/>
    </location>
</feature>
<dbReference type="InterPro" id="IPR012451">
    <property type="entry name" value="DUF1656"/>
</dbReference>
<dbReference type="RefSeq" id="WP_047887698.1">
    <property type="nucleotide sequence ID" value="NZ_CP071326.1"/>
</dbReference>
<proteinExistence type="predicted"/>
<dbReference type="EMBL" id="LDOU01000034">
    <property type="protein sequence ID" value="KLV04553.1"/>
    <property type="molecule type" value="Genomic_DNA"/>
</dbReference>
<sequence>MFDLLAIPQVPKEVAIGDVYLPPLMVAGILGLVCTSLTVRLLNKVRWHRFIASPPLVELALTVLYTLWFGTFVFPS</sequence>
<evidence type="ECO:0000256" key="4">
    <source>
        <dbReference type="ARBA" id="ARBA00023136"/>
    </source>
</evidence>
<organism evidence="6 7">
    <name type="scientific">Photobacterium ganghwense</name>
    <dbReference type="NCBI Taxonomy" id="320778"/>
    <lineage>
        <taxon>Bacteria</taxon>
        <taxon>Pseudomonadati</taxon>
        <taxon>Pseudomonadota</taxon>
        <taxon>Gammaproteobacteria</taxon>
        <taxon>Vibrionales</taxon>
        <taxon>Vibrionaceae</taxon>
        <taxon>Photobacterium</taxon>
    </lineage>
</organism>
<dbReference type="STRING" id="320778.ABT57_23585"/>
<dbReference type="Pfam" id="PF07869">
    <property type="entry name" value="DUF1656"/>
    <property type="match status" value="1"/>
</dbReference>
<evidence type="ECO:0000256" key="2">
    <source>
        <dbReference type="ARBA" id="ARBA00022692"/>
    </source>
</evidence>
<comment type="caution">
    <text evidence="6">The sequence shown here is derived from an EMBL/GenBank/DDBJ whole genome shotgun (WGS) entry which is preliminary data.</text>
</comment>
<evidence type="ECO:0000256" key="3">
    <source>
        <dbReference type="ARBA" id="ARBA00022989"/>
    </source>
</evidence>
<keyword evidence="4 5" id="KW-0472">Membrane</keyword>
<evidence type="ECO:0008006" key="8">
    <source>
        <dbReference type="Google" id="ProtNLM"/>
    </source>
</evidence>
<keyword evidence="1" id="KW-1003">Cell membrane</keyword>